<feature type="domain" description="Transcriptional regulator LacI/GalR-like sensor" evidence="4">
    <location>
        <begin position="102"/>
        <end position="263"/>
    </location>
</feature>
<keyword evidence="6" id="KW-1185">Reference proteome</keyword>
<accession>A0ABT5X046</accession>
<keyword evidence="2" id="KW-0238">DNA-binding</keyword>
<evidence type="ECO:0000256" key="2">
    <source>
        <dbReference type="ARBA" id="ARBA00023125"/>
    </source>
</evidence>
<dbReference type="Gene3D" id="3.40.50.2300">
    <property type="match status" value="2"/>
</dbReference>
<protein>
    <submittedName>
        <fullName evidence="5">Substrate-binding domain-containing protein</fullName>
    </submittedName>
</protein>
<dbReference type="Proteomes" id="UP001147148">
    <property type="component" value="Unassembled WGS sequence"/>
</dbReference>
<keyword evidence="3" id="KW-0804">Transcription</keyword>
<dbReference type="EMBL" id="JAPDSH010000002">
    <property type="protein sequence ID" value="MDF0479377.1"/>
    <property type="molecule type" value="Genomic_DNA"/>
</dbReference>
<name>A0ABT5X046_9ENTE</name>
<evidence type="ECO:0000313" key="6">
    <source>
        <dbReference type="Proteomes" id="UP001147148"/>
    </source>
</evidence>
<dbReference type="InterPro" id="IPR028082">
    <property type="entry name" value="Peripla_BP_I"/>
</dbReference>
<dbReference type="CDD" id="cd06267">
    <property type="entry name" value="PBP1_LacI_sugar_binding-like"/>
    <property type="match status" value="1"/>
</dbReference>
<evidence type="ECO:0000313" key="5">
    <source>
        <dbReference type="EMBL" id="MDF0479377.1"/>
    </source>
</evidence>
<reference evidence="5" key="1">
    <citation type="submission" date="2022-10" db="EMBL/GenBank/DDBJ databases">
        <title>Vagococcus sp. isolated from poultry meat.</title>
        <authorList>
            <person name="Johansson P."/>
            <person name="Bjorkroth J."/>
        </authorList>
    </citation>
    <scope>NUCLEOTIDE SEQUENCE</scope>
    <source>
        <strain evidence="5">PNs007</strain>
    </source>
</reference>
<keyword evidence="1" id="KW-0805">Transcription regulation</keyword>
<dbReference type="Pfam" id="PF13377">
    <property type="entry name" value="Peripla_BP_3"/>
    <property type="match status" value="1"/>
</dbReference>
<gene>
    <name evidence="5" type="ORF">OL233_03665</name>
</gene>
<dbReference type="PANTHER" id="PTHR30146:SF109">
    <property type="entry name" value="HTH-TYPE TRANSCRIPTIONAL REGULATOR GALS"/>
    <property type="match status" value="1"/>
</dbReference>
<evidence type="ECO:0000256" key="3">
    <source>
        <dbReference type="ARBA" id="ARBA00023163"/>
    </source>
</evidence>
<dbReference type="PANTHER" id="PTHR30146">
    <property type="entry name" value="LACI-RELATED TRANSCRIPTIONAL REPRESSOR"/>
    <property type="match status" value="1"/>
</dbReference>
<organism evidence="5 6">
    <name type="scientific">Vagococcus proximus</name>
    <dbReference type="NCBI Taxonomy" id="2991417"/>
    <lineage>
        <taxon>Bacteria</taxon>
        <taxon>Bacillati</taxon>
        <taxon>Bacillota</taxon>
        <taxon>Bacilli</taxon>
        <taxon>Lactobacillales</taxon>
        <taxon>Enterococcaceae</taxon>
        <taxon>Vagococcus</taxon>
    </lineage>
</organism>
<sequence length="269" mass="30109">MPFPKDIGFGNYTQGIFQGIEETSYRLVVQSHENINVDTLPQIIEHYAGVIFYPINKGSDLELLYSLYLNHVPTVILDKEYEGIDFTTIVSDNKQGGYEATKYLLESGLEKIGFVSSQPIMDISTVRERYLGYLKALHDAGNKDKTLYQGKSGQTTEQFIDKIVASVKKKEIEGLVVENDIIAISLINSLKQAGISIPEEISIVGFDNIQASELIEPKLTTVAQNFNQMGYLACQKLIEQIEKPYPQSDTIVVAVDFIERGTTKKGRNE</sequence>
<evidence type="ECO:0000256" key="1">
    <source>
        <dbReference type="ARBA" id="ARBA00023015"/>
    </source>
</evidence>
<dbReference type="SUPFAM" id="SSF53822">
    <property type="entry name" value="Periplasmic binding protein-like I"/>
    <property type="match status" value="1"/>
</dbReference>
<dbReference type="InterPro" id="IPR046335">
    <property type="entry name" value="LacI/GalR-like_sensor"/>
</dbReference>
<proteinExistence type="predicted"/>
<comment type="caution">
    <text evidence="5">The sequence shown here is derived from an EMBL/GenBank/DDBJ whole genome shotgun (WGS) entry which is preliminary data.</text>
</comment>
<evidence type="ECO:0000259" key="4">
    <source>
        <dbReference type="Pfam" id="PF13377"/>
    </source>
</evidence>